<gene>
    <name evidence="2" type="ORF">M5K25_000783</name>
</gene>
<dbReference type="Proteomes" id="UP001552299">
    <property type="component" value="Unassembled WGS sequence"/>
</dbReference>
<sequence>MKGTFGGEESGESSKVSRAPTPPPANSRRLSPDFNCSAQGLTLCLRPDALLKARHSAQGKTFCSRPDALLKARHSAQGQTFCSRPDISA</sequence>
<evidence type="ECO:0000313" key="3">
    <source>
        <dbReference type="Proteomes" id="UP001552299"/>
    </source>
</evidence>
<organism evidence="2 3">
    <name type="scientific">Dendrobium thyrsiflorum</name>
    <name type="common">Pinecone-like raceme dendrobium</name>
    <name type="synonym">Orchid</name>
    <dbReference type="NCBI Taxonomy" id="117978"/>
    <lineage>
        <taxon>Eukaryota</taxon>
        <taxon>Viridiplantae</taxon>
        <taxon>Streptophyta</taxon>
        <taxon>Embryophyta</taxon>
        <taxon>Tracheophyta</taxon>
        <taxon>Spermatophyta</taxon>
        <taxon>Magnoliopsida</taxon>
        <taxon>Liliopsida</taxon>
        <taxon>Asparagales</taxon>
        <taxon>Orchidaceae</taxon>
        <taxon>Epidendroideae</taxon>
        <taxon>Malaxideae</taxon>
        <taxon>Dendrobiinae</taxon>
        <taxon>Dendrobium</taxon>
    </lineage>
</organism>
<accession>A0ABD0W6Q1</accession>
<comment type="caution">
    <text evidence="2">The sequence shown here is derived from an EMBL/GenBank/DDBJ whole genome shotgun (WGS) entry which is preliminary data.</text>
</comment>
<name>A0ABD0W6Q1_DENTH</name>
<evidence type="ECO:0000313" key="2">
    <source>
        <dbReference type="EMBL" id="KAL0928856.1"/>
    </source>
</evidence>
<proteinExistence type="predicted"/>
<evidence type="ECO:0000256" key="1">
    <source>
        <dbReference type="SAM" id="MobiDB-lite"/>
    </source>
</evidence>
<keyword evidence="3" id="KW-1185">Reference proteome</keyword>
<dbReference type="EMBL" id="JANQDX010000001">
    <property type="protein sequence ID" value="KAL0928856.1"/>
    <property type="molecule type" value="Genomic_DNA"/>
</dbReference>
<dbReference type="AlphaFoldDB" id="A0ABD0W6Q1"/>
<reference evidence="2 3" key="1">
    <citation type="journal article" date="2024" name="Plant Biotechnol. J.">
        <title>Dendrobium thyrsiflorum genome and its molecular insights into genes involved in important horticultural traits.</title>
        <authorList>
            <person name="Chen B."/>
            <person name="Wang J.Y."/>
            <person name="Zheng P.J."/>
            <person name="Li K.L."/>
            <person name="Liang Y.M."/>
            <person name="Chen X.F."/>
            <person name="Zhang C."/>
            <person name="Zhao X."/>
            <person name="He X."/>
            <person name="Zhang G.Q."/>
            <person name="Liu Z.J."/>
            <person name="Xu Q."/>
        </authorList>
    </citation>
    <scope>NUCLEOTIDE SEQUENCE [LARGE SCALE GENOMIC DNA]</scope>
    <source>
        <strain evidence="2">GZMU011</strain>
    </source>
</reference>
<protein>
    <submittedName>
        <fullName evidence="2">Uncharacterized protein</fullName>
    </submittedName>
</protein>
<feature type="region of interest" description="Disordered" evidence="1">
    <location>
        <begin position="1"/>
        <end position="33"/>
    </location>
</feature>